<dbReference type="Proteomes" id="UP001219518">
    <property type="component" value="Unassembled WGS sequence"/>
</dbReference>
<dbReference type="AlphaFoldDB" id="A0AAE1H1H7"/>
<organism evidence="1 2">
    <name type="scientific">Frankliniella fusca</name>
    <dbReference type="NCBI Taxonomy" id="407009"/>
    <lineage>
        <taxon>Eukaryota</taxon>
        <taxon>Metazoa</taxon>
        <taxon>Ecdysozoa</taxon>
        <taxon>Arthropoda</taxon>
        <taxon>Hexapoda</taxon>
        <taxon>Insecta</taxon>
        <taxon>Pterygota</taxon>
        <taxon>Neoptera</taxon>
        <taxon>Paraneoptera</taxon>
        <taxon>Thysanoptera</taxon>
        <taxon>Terebrantia</taxon>
        <taxon>Thripoidea</taxon>
        <taxon>Thripidae</taxon>
        <taxon>Frankliniella</taxon>
    </lineage>
</organism>
<evidence type="ECO:0000313" key="1">
    <source>
        <dbReference type="EMBL" id="KAK3913052.1"/>
    </source>
</evidence>
<reference evidence="1" key="2">
    <citation type="journal article" date="2023" name="BMC Genomics">
        <title>Pest status, molecular evolution, and epigenetic factors derived from the genome assembly of Frankliniella fusca, a thysanopteran phytovirus vector.</title>
        <authorList>
            <person name="Catto M.A."/>
            <person name="Labadie P.E."/>
            <person name="Jacobson A.L."/>
            <person name="Kennedy G.G."/>
            <person name="Srinivasan R."/>
            <person name="Hunt B.G."/>
        </authorList>
    </citation>
    <scope>NUCLEOTIDE SEQUENCE</scope>
    <source>
        <strain evidence="1">PL_HMW_Pooled</strain>
    </source>
</reference>
<protein>
    <submittedName>
        <fullName evidence="1">Complement C2</fullName>
    </submittedName>
</protein>
<comment type="caution">
    <text evidence="1">The sequence shown here is derived from an EMBL/GenBank/DDBJ whole genome shotgun (WGS) entry which is preliminary data.</text>
</comment>
<name>A0AAE1H1H7_9NEOP</name>
<sequence length="133" mass="15466">MKDNFYDFSSLLKGPLVKREKTVQNGKFSWLDTFVFRYTKERLGIIQVKSSHNPDVLFEDLSFLRVNGKSSTLPRLSTILKKCYTTPQPISAQKKKDLLKLLQFLDSEHHAFYYALTTEESLEDTDPDLPEDE</sequence>
<keyword evidence="2" id="KW-1185">Reference proteome</keyword>
<reference evidence="1" key="1">
    <citation type="submission" date="2021-07" db="EMBL/GenBank/DDBJ databases">
        <authorList>
            <person name="Catto M.A."/>
            <person name="Jacobson A."/>
            <person name="Kennedy G."/>
            <person name="Labadie P."/>
            <person name="Hunt B.G."/>
            <person name="Srinivasan R."/>
        </authorList>
    </citation>
    <scope>NUCLEOTIDE SEQUENCE</scope>
    <source>
        <strain evidence="1">PL_HMW_Pooled</strain>
        <tissue evidence="1">Head</tissue>
    </source>
</reference>
<dbReference type="EMBL" id="JAHWGI010000308">
    <property type="protein sequence ID" value="KAK3913052.1"/>
    <property type="molecule type" value="Genomic_DNA"/>
</dbReference>
<evidence type="ECO:0000313" key="2">
    <source>
        <dbReference type="Proteomes" id="UP001219518"/>
    </source>
</evidence>
<accession>A0AAE1H1H7</accession>
<proteinExistence type="predicted"/>
<gene>
    <name evidence="1" type="ORF">KUF71_022506</name>
</gene>